<protein>
    <recommendedName>
        <fullName evidence="8">Porphobilinogen deaminase</fullName>
        <shortName evidence="8">PBG</shortName>
        <ecNumber evidence="8">2.5.1.61</ecNumber>
    </recommendedName>
    <alternativeName>
        <fullName evidence="8">Hydroxymethylbilane synthase</fullName>
        <shortName evidence="8">HMBS</shortName>
    </alternativeName>
    <alternativeName>
        <fullName evidence="8">Pre-uroporphyrinogen synthase</fullName>
    </alternativeName>
</protein>
<dbReference type="InterPro" id="IPR000860">
    <property type="entry name" value="HemC"/>
</dbReference>
<dbReference type="HOGENOM" id="CLU_019704_0_2_0"/>
<name>H1XPE8_CALAY</name>
<dbReference type="Gene3D" id="3.30.160.40">
    <property type="entry name" value="Porphobilinogen deaminase, C-terminal domain"/>
    <property type="match status" value="1"/>
</dbReference>
<gene>
    <name evidence="8 11" type="primary">hemC</name>
    <name evidence="11" type="ORF">Cabys_2678</name>
    <name evidence="12" type="ORF">Calab_3722</name>
</gene>
<dbReference type="FunFam" id="3.40.190.10:FF:000005">
    <property type="entry name" value="Porphobilinogen deaminase"/>
    <property type="match status" value="1"/>
</dbReference>
<comment type="subunit">
    <text evidence="4 8">Monomer.</text>
</comment>
<evidence type="ECO:0000256" key="8">
    <source>
        <dbReference type="HAMAP-Rule" id="MF_00260"/>
    </source>
</evidence>
<reference evidence="12 13" key="1">
    <citation type="submission" date="2011-09" db="EMBL/GenBank/DDBJ databases">
        <title>The permanent draft genome of Caldithrix abyssi DSM 13497.</title>
        <authorList>
            <consortium name="US DOE Joint Genome Institute (JGI-PGF)"/>
            <person name="Lucas S."/>
            <person name="Han J."/>
            <person name="Lapidus A."/>
            <person name="Bruce D."/>
            <person name="Goodwin L."/>
            <person name="Pitluck S."/>
            <person name="Peters L."/>
            <person name="Kyrpides N."/>
            <person name="Mavromatis K."/>
            <person name="Ivanova N."/>
            <person name="Mikhailova N."/>
            <person name="Chertkov O."/>
            <person name="Detter J.C."/>
            <person name="Tapia R."/>
            <person name="Han C."/>
            <person name="Land M."/>
            <person name="Hauser L."/>
            <person name="Markowitz V."/>
            <person name="Cheng J.-F."/>
            <person name="Hugenholtz P."/>
            <person name="Woyke T."/>
            <person name="Wu D."/>
            <person name="Spring S."/>
            <person name="Brambilla E."/>
            <person name="Klenk H.-P."/>
            <person name="Eisen J.A."/>
        </authorList>
    </citation>
    <scope>NUCLEOTIDE SEQUENCE [LARGE SCALE GENOMIC DNA]</scope>
    <source>
        <strain evidence="12 13">DSM 13497</strain>
    </source>
</reference>
<comment type="miscellaneous">
    <text evidence="8">The porphobilinogen subunits are added to the dipyrromethane group.</text>
</comment>
<dbReference type="Gene3D" id="3.40.190.10">
    <property type="entry name" value="Periplasmic binding protein-like II"/>
    <property type="match status" value="2"/>
</dbReference>
<dbReference type="InterPro" id="IPR036803">
    <property type="entry name" value="Porphobilinogen_deaminase_C_sf"/>
</dbReference>
<dbReference type="PaxDb" id="880073-Calab_3722"/>
<dbReference type="KEGG" id="caby:Cabys_2678"/>
<dbReference type="InterPro" id="IPR022418">
    <property type="entry name" value="Porphobilinogen_deaminase_C"/>
</dbReference>
<dbReference type="GO" id="GO:0004418">
    <property type="term" value="F:hydroxymethylbilane synthase activity"/>
    <property type="evidence" value="ECO:0007669"/>
    <property type="project" value="UniProtKB-UniRule"/>
</dbReference>
<dbReference type="GO" id="GO:0006782">
    <property type="term" value="P:protoporphyrinogen IX biosynthetic process"/>
    <property type="evidence" value="ECO:0007669"/>
    <property type="project" value="UniProtKB-UniRule"/>
</dbReference>
<dbReference type="EC" id="2.5.1.61" evidence="8"/>
<accession>H1XPE8</accession>
<dbReference type="Pfam" id="PF03900">
    <property type="entry name" value="Porphobil_deamC"/>
    <property type="match status" value="1"/>
</dbReference>
<dbReference type="STRING" id="880073.Cabys_2678"/>
<dbReference type="Pfam" id="PF01379">
    <property type="entry name" value="Porphobil_deam"/>
    <property type="match status" value="1"/>
</dbReference>
<evidence type="ECO:0000256" key="2">
    <source>
        <dbReference type="ARBA" id="ARBA00004735"/>
    </source>
</evidence>
<evidence type="ECO:0000256" key="5">
    <source>
        <dbReference type="ARBA" id="ARBA00022679"/>
    </source>
</evidence>
<sequence>MLKRVRIGTRGSALALWQADFVENELRRRYPELELERVIIKTQGDRDQKSSLTRIGGQGVFTKTIEEALLQEKIDIAVHSLKDLPSAMSQGLELAAIPPRGPVEDVLITQGGLTLNQLPAGARIATGSIRRRCQLLQMRPDLRMEDLRGNIDTRLRKLHEQNLDGIIMALAAIKRLDIEGLYFQVFKSNEMIPAIGQGAIGIQIRSNDKPLKTMLEKLNHIPTYYGVVAERSLLKTLDTGCQFPVGGYGRVSDAQLTLLGFVGSEDGKILIKDQVSGPMEQAEELGVKLAEQLLKKGARQLLQKFRSENEIKE</sequence>
<keyword evidence="13" id="KW-1185">Reference proteome</keyword>
<comment type="pathway">
    <text evidence="2">Porphyrin-containing compound metabolism; protoporphyrin-IX biosynthesis; coproporphyrinogen-III from 5-aminolevulinate: step 2/4.</text>
</comment>
<dbReference type="PANTHER" id="PTHR11557:SF0">
    <property type="entry name" value="PORPHOBILINOGEN DEAMINASE"/>
    <property type="match status" value="1"/>
</dbReference>
<dbReference type="NCBIfam" id="TIGR00212">
    <property type="entry name" value="hemC"/>
    <property type="match status" value="1"/>
</dbReference>
<dbReference type="OrthoDB" id="9810298at2"/>
<dbReference type="RefSeq" id="WP_006930904.1">
    <property type="nucleotide sequence ID" value="NZ_CM001402.1"/>
</dbReference>
<comment type="cofactor">
    <cofactor evidence="8">
        <name>dipyrromethane</name>
        <dbReference type="ChEBI" id="CHEBI:60342"/>
    </cofactor>
    <text evidence="8">Binds 1 dipyrromethane group covalently.</text>
</comment>
<dbReference type="EMBL" id="CP018099">
    <property type="protein sequence ID" value="APF19426.1"/>
    <property type="molecule type" value="Genomic_DNA"/>
</dbReference>
<comment type="similarity">
    <text evidence="3 8">Belongs to the HMBS family.</text>
</comment>
<dbReference type="Proteomes" id="UP000004671">
    <property type="component" value="Chromosome"/>
</dbReference>
<dbReference type="EMBL" id="CM001402">
    <property type="protein sequence ID" value="EHO43319.1"/>
    <property type="molecule type" value="Genomic_DNA"/>
</dbReference>
<dbReference type="Proteomes" id="UP000183868">
    <property type="component" value="Chromosome"/>
</dbReference>
<dbReference type="GO" id="GO:0005737">
    <property type="term" value="C:cytoplasm"/>
    <property type="evidence" value="ECO:0007669"/>
    <property type="project" value="UniProtKB-UniRule"/>
</dbReference>
<evidence type="ECO:0000313" key="14">
    <source>
        <dbReference type="Proteomes" id="UP000183868"/>
    </source>
</evidence>
<dbReference type="HAMAP" id="MF_00260">
    <property type="entry name" value="Porphobil_deam"/>
    <property type="match status" value="1"/>
</dbReference>
<proteinExistence type="inferred from homology"/>
<evidence type="ECO:0000256" key="1">
    <source>
        <dbReference type="ARBA" id="ARBA00002869"/>
    </source>
</evidence>
<dbReference type="SUPFAM" id="SSF53850">
    <property type="entry name" value="Periplasmic binding protein-like II"/>
    <property type="match status" value="1"/>
</dbReference>
<evidence type="ECO:0000256" key="4">
    <source>
        <dbReference type="ARBA" id="ARBA00011245"/>
    </source>
</evidence>
<evidence type="ECO:0000313" key="11">
    <source>
        <dbReference type="EMBL" id="APF19426.1"/>
    </source>
</evidence>
<evidence type="ECO:0000256" key="6">
    <source>
        <dbReference type="ARBA" id="ARBA00023244"/>
    </source>
</evidence>
<evidence type="ECO:0000313" key="13">
    <source>
        <dbReference type="Proteomes" id="UP000004671"/>
    </source>
</evidence>
<dbReference type="InterPro" id="IPR022417">
    <property type="entry name" value="Porphobilin_deaminase_N"/>
</dbReference>
<comment type="catalytic activity">
    <reaction evidence="7 8">
        <text>4 porphobilinogen + H2O = hydroxymethylbilane + 4 NH4(+)</text>
        <dbReference type="Rhea" id="RHEA:13185"/>
        <dbReference type="ChEBI" id="CHEBI:15377"/>
        <dbReference type="ChEBI" id="CHEBI:28938"/>
        <dbReference type="ChEBI" id="CHEBI:57845"/>
        <dbReference type="ChEBI" id="CHEBI:58126"/>
        <dbReference type="EC" id="2.5.1.61"/>
    </reaction>
</comment>
<organism evidence="12 13">
    <name type="scientific">Caldithrix abyssi DSM 13497</name>
    <dbReference type="NCBI Taxonomy" id="880073"/>
    <lineage>
        <taxon>Bacteria</taxon>
        <taxon>Pseudomonadati</taxon>
        <taxon>Calditrichota</taxon>
        <taxon>Calditrichia</taxon>
        <taxon>Calditrichales</taxon>
        <taxon>Calditrichaceae</taxon>
        <taxon>Caldithrix</taxon>
    </lineage>
</organism>
<feature type="modified residue" description="S-(dipyrrolylmethanemethyl)cysteine" evidence="8">
    <location>
        <position position="241"/>
    </location>
</feature>
<keyword evidence="5 8" id="KW-0808">Transferase</keyword>
<evidence type="ECO:0000259" key="9">
    <source>
        <dbReference type="Pfam" id="PF01379"/>
    </source>
</evidence>
<evidence type="ECO:0000259" key="10">
    <source>
        <dbReference type="Pfam" id="PF03900"/>
    </source>
</evidence>
<dbReference type="PRINTS" id="PR00151">
    <property type="entry name" value="PORPHBDMNASE"/>
</dbReference>
<evidence type="ECO:0000256" key="3">
    <source>
        <dbReference type="ARBA" id="ARBA00005638"/>
    </source>
</evidence>
<evidence type="ECO:0000313" key="12">
    <source>
        <dbReference type="EMBL" id="EHO43319.1"/>
    </source>
</evidence>
<dbReference type="AlphaFoldDB" id="H1XPE8"/>
<evidence type="ECO:0000256" key="7">
    <source>
        <dbReference type="ARBA" id="ARBA00048169"/>
    </source>
</evidence>
<dbReference type="PANTHER" id="PTHR11557">
    <property type="entry name" value="PORPHOBILINOGEN DEAMINASE"/>
    <property type="match status" value="1"/>
</dbReference>
<dbReference type="FunFam" id="3.40.190.10:FF:000086">
    <property type="entry name" value="Probable porphobilinogen deaminase"/>
    <property type="match status" value="1"/>
</dbReference>
<dbReference type="PIRSF" id="PIRSF001438">
    <property type="entry name" value="4pyrrol_synth_OHMeBilane_synth"/>
    <property type="match status" value="1"/>
</dbReference>
<feature type="domain" description="Porphobilinogen deaminase N-terminal" evidence="9">
    <location>
        <begin position="5"/>
        <end position="211"/>
    </location>
</feature>
<dbReference type="SUPFAM" id="SSF54782">
    <property type="entry name" value="Porphobilinogen deaminase (hydroxymethylbilane synthase), C-terminal domain"/>
    <property type="match status" value="1"/>
</dbReference>
<dbReference type="eggNOG" id="COG0181">
    <property type="taxonomic scope" value="Bacteria"/>
</dbReference>
<comment type="function">
    <text evidence="1 8">Tetrapolymerization of the monopyrrole PBG into the hydroxymethylbilane pre-uroporphyrinogen in several discrete steps.</text>
</comment>
<dbReference type="InParanoid" id="H1XPE8"/>
<feature type="domain" description="Porphobilinogen deaminase C-terminal" evidence="10">
    <location>
        <begin position="227"/>
        <end position="295"/>
    </location>
</feature>
<keyword evidence="6 8" id="KW-0627">Porphyrin biosynthesis</keyword>
<dbReference type="FunCoup" id="H1XPE8">
    <property type="interactions" value="525"/>
</dbReference>
<reference evidence="11 14" key="2">
    <citation type="submission" date="2016-11" db="EMBL/GenBank/DDBJ databases">
        <title>Genomic analysis of Caldithrix abyssi and proposal of a novel bacterial phylum Caldithrichaeota.</title>
        <authorList>
            <person name="Kublanov I."/>
            <person name="Sigalova O."/>
            <person name="Gavrilov S."/>
            <person name="Lebedinsky A."/>
            <person name="Ivanova N."/>
            <person name="Daum C."/>
            <person name="Reddy T."/>
            <person name="Klenk H.P."/>
            <person name="Goker M."/>
            <person name="Reva O."/>
            <person name="Miroshnichenko M."/>
            <person name="Kyprides N."/>
            <person name="Woyke T."/>
            <person name="Gelfand M."/>
        </authorList>
    </citation>
    <scope>NUCLEOTIDE SEQUENCE [LARGE SCALE GENOMIC DNA]</scope>
    <source>
        <strain evidence="11 14">LF13</strain>
    </source>
</reference>